<feature type="domain" description="Helix-turn-helix" evidence="1">
    <location>
        <begin position="44"/>
        <end position="88"/>
    </location>
</feature>
<evidence type="ECO:0000313" key="3">
    <source>
        <dbReference type="Proteomes" id="UP000652755"/>
    </source>
</evidence>
<sequence>MALLDLITKVDLEQFKQELFVELKALHQKNAVAGVGKKWVKGIEVRKMLGISPGTLQNLRVRGTLRYTKVGGSMFYKLSDIDAMLEGRKGG</sequence>
<keyword evidence="3" id="KW-1185">Reference proteome</keyword>
<gene>
    <name evidence="2" type="ORF">H7U22_09685</name>
</gene>
<dbReference type="InterPro" id="IPR009061">
    <property type="entry name" value="DNA-bd_dom_put_sf"/>
</dbReference>
<name>A0ABR7KRR6_9SPHI</name>
<reference evidence="2 3" key="1">
    <citation type="submission" date="2020-08" db="EMBL/GenBank/DDBJ databases">
        <authorList>
            <person name="Sun Q."/>
            <person name="Inoue M."/>
        </authorList>
    </citation>
    <scope>NUCLEOTIDE SEQUENCE [LARGE SCALE GENOMIC DNA]</scope>
    <source>
        <strain evidence="2 3">CCM 8938</strain>
    </source>
</reference>
<evidence type="ECO:0000259" key="1">
    <source>
        <dbReference type="Pfam" id="PF12728"/>
    </source>
</evidence>
<dbReference type="EMBL" id="JACRYL010000007">
    <property type="protein sequence ID" value="MBC6110698.1"/>
    <property type="molecule type" value="Genomic_DNA"/>
</dbReference>
<dbReference type="InterPro" id="IPR041657">
    <property type="entry name" value="HTH_17"/>
</dbReference>
<dbReference type="SUPFAM" id="SSF46955">
    <property type="entry name" value="Putative DNA-binding domain"/>
    <property type="match status" value="1"/>
</dbReference>
<protein>
    <submittedName>
        <fullName evidence="2">Helix-turn-helix domain-containing protein</fullName>
    </submittedName>
</protein>
<dbReference type="Proteomes" id="UP000652755">
    <property type="component" value="Unassembled WGS sequence"/>
</dbReference>
<dbReference type="RefSeq" id="WP_187071166.1">
    <property type="nucleotide sequence ID" value="NZ_JACRYL010000007.1"/>
</dbReference>
<accession>A0ABR7KRR6</accession>
<proteinExistence type="predicted"/>
<evidence type="ECO:0000313" key="2">
    <source>
        <dbReference type="EMBL" id="MBC6110698.1"/>
    </source>
</evidence>
<comment type="caution">
    <text evidence="2">The sequence shown here is derived from an EMBL/GenBank/DDBJ whole genome shotgun (WGS) entry which is preliminary data.</text>
</comment>
<dbReference type="PANTHER" id="PTHR34585:SF22">
    <property type="entry name" value="HELIX-TURN-HELIX DOMAIN-CONTAINING PROTEIN"/>
    <property type="match status" value="1"/>
</dbReference>
<organism evidence="2 3">
    <name type="scientific">Pedobacter fastidiosus</name>
    <dbReference type="NCBI Taxonomy" id="2765361"/>
    <lineage>
        <taxon>Bacteria</taxon>
        <taxon>Pseudomonadati</taxon>
        <taxon>Bacteroidota</taxon>
        <taxon>Sphingobacteriia</taxon>
        <taxon>Sphingobacteriales</taxon>
        <taxon>Sphingobacteriaceae</taxon>
        <taxon>Pedobacter</taxon>
    </lineage>
</organism>
<dbReference type="Pfam" id="PF12728">
    <property type="entry name" value="HTH_17"/>
    <property type="match status" value="1"/>
</dbReference>
<dbReference type="PANTHER" id="PTHR34585">
    <property type="match status" value="1"/>
</dbReference>